<evidence type="ECO:0008006" key="5">
    <source>
        <dbReference type="Google" id="ProtNLM"/>
    </source>
</evidence>
<evidence type="ECO:0000256" key="2">
    <source>
        <dbReference type="SAM" id="Phobius"/>
    </source>
</evidence>
<dbReference type="AlphaFoldDB" id="A0A921SNL8"/>
<dbReference type="EMBL" id="DYUK01000141">
    <property type="protein sequence ID" value="HJG80051.1"/>
    <property type="molecule type" value="Genomic_DNA"/>
</dbReference>
<evidence type="ECO:0000313" key="3">
    <source>
        <dbReference type="EMBL" id="HJG80051.1"/>
    </source>
</evidence>
<feature type="transmembrane region" description="Helical" evidence="2">
    <location>
        <begin position="129"/>
        <end position="153"/>
    </location>
</feature>
<evidence type="ECO:0000256" key="1">
    <source>
        <dbReference type="SAM" id="MobiDB-lite"/>
    </source>
</evidence>
<keyword evidence="2" id="KW-0812">Transmembrane</keyword>
<feature type="compositionally biased region" description="Low complexity" evidence="1">
    <location>
        <begin position="34"/>
        <end position="48"/>
    </location>
</feature>
<evidence type="ECO:0000313" key="4">
    <source>
        <dbReference type="Proteomes" id="UP000784435"/>
    </source>
</evidence>
<feature type="transmembrane region" description="Helical" evidence="2">
    <location>
        <begin position="174"/>
        <end position="193"/>
    </location>
</feature>
<protein>
    <recommendedName>
        <fullName evidence="5">DUF2975 domain-containing protein</fullName>
    </recommendedName>
</protein>
<organism evidence="3 4">
    <name type="scientific">Brevibacterium senegalense</name>
    <dbReference type="NCBI Taxonomy" id="1033736"/>
    <lineage>
        <taxon>Bacteria</taxon>
        <taxon>Bacillati</taxon>
        <taxon>Actinomycetota</taxon>
        <taxon>Actinomycetes</taxon>
        <taxon>Micrococcales</taxon>
        <taxon>Brevibacteriaceae</taxon>
        <taxon>Brevibacterium</taxon>
    </lineage>
</organism>
<feature type="compositionally biased region" description="Basic and acidic residues" evidence="1">
    <location>
        <begin position="9"/>
        <end position="26"/>
    </location>
</feature>
<feature type="transmembrane region" description="Helical" evidence="2">
    <location>
        <begin position="213"/>
        <end position="232"/>
    </location>
</feature>
<dbReference type="Proteomes" id="UP000784435">
    <property type="component" value="Unassembled WGS sequence"/>
</dbReference>
<accession>A0A921SNL8</accession>
<sequence>MNTINPNTPDDHTDDTDHNEIHHSDCINEGNTGGDSTMDDSTSMTTGGASAASQGKPAKKDSWGYAFLLIFPLIALMNVTLSPLFSAVLSDRIPAVLEFEEPTAITLAGSERAVEGLATLSIPTADLSAWAIGQFIAAKAILVVGLLVATWFATRVVTEVVHARPFSDRASRGLMGLSWTIIVAGLLAGLAQMPADNLIIRDLGLRDAAVSNSITSEVTYLWIGAAVLVEVLRRAVLRGREAQDELEGVI</sequence>
<comment type="caution">
    <text evidence="3">The sequence shown here is derived from an EMBL/GenBank/DDBJ whole genome shotgun (WGS) entry which is preliminary data.</text>
</comment>
<feature type="region of interest" description="Disordered" evidence="1">
    <location>
        <begin position="1"/>
        <end position="58"/>
    </location>
</feature>
<reference evidence="3" key="1">
    <citation type="journal article" date="2021" name="PeerJ">
        <title>Extensive microbial diversity within the chicken gut microbiome revealed by metagenomics and culture.</title>
        <authorList>
            <person name="Gilroy R."/>
            <person name="Ravi A."/>
            <person name="Getino M."/>
            <person name="Pursley I."/>
            <person name="Horton D.L."/>
            <person name="Alikhan N.F."/>
            <person name="Baker D."/>
            <person name="Gharbi K."/>
            <person name="Hall N."/>
            <person name="Watson M."/>
            <person name="Adriaenssens E.M."/>
            <person name="Foster-Nyarko E."/>
            <person name="Jarju S."/>
            <person name="Secka A."/>
            <person name="Antonio M."/>
            <person name="Oren A."/>
            <person name="Chaudhuri R.R."/>
            <person name="La Ragione R."/>
            <person name="Hildebrand F."/>
            <person name="Pallen M.J."/>
        </authorList>
    </citation>
    <scope>NUCLEOTIDE SEQUENCE</scope>
    <source>
        <strain evidence="3">ChiGjej5B5-7349</strain>
    </source>
</reference>
<keyword evidence="2" id="KW-1133">Transmembrane helix</keyword>
<gene>
    <name evidence="3" type="ORF">K8V08_06535</name>
</gene>
<name>A0A921SNL8_9MICO</name>
<proteinExistence type="predicted"/>
<reference evidence="3" key="2">
    <citation type="submission" date="2021-09" db="EMBL/GenBank/DDBJ databases">
        <authorList>
            <person name="Gilroy R."/>
        </authorList>
    </citation>
    <scope>NUCLEOTIDE SEQUENCE</scope>
    <source>
        <strain evidence="3">ChiGjej5B5-7349</strain>
    </source>
</reference>
<feature type="transmembrane region" description="Helical" evidence="2">
    <location>
        <begin position="63"/>
        <end position="85"/>
    </location>
</feature>
<keyword evidence="2" id="KW-0472">Membrane</keyword>